<feature type="compositionally biased region" description="Polar residues" evidence="2">
    <location>
        <begin position="277"/>
        <end position="288"/>
    </location>
</feature>
<reference evidence="4" key="1">
    <citation type="journal article" date="2020" name="Nat. Ecol. Evol.">
        <title>Deeply conserved synteny resolves early events in vertebrate evolution.</title>
        <authorList>
            <person name="Simakov O."/>
            <person name="Marletaz F."/>
            <person name="Yue J.X."/>
            <person name="O'Connell B."/>
            <person name="Jenkins J."/>
            <person name="Brandt A."/>
            <person name="Calef R."/>
            <person name="Tung C.H."/>
            <person name="Huang T.K."/>
            <person name="Schmutz J."/>
            <person name="Satoh N."/>
            <person name="Yu J.K."/>
            <person name="Putnam N.H."/>
            <person name="Green R.E."/>
            <person name="Rokhsar D.S."/>
        </authorList>
    </citation>
    <scope>NUCLEOTIDE SEQUENCE [LARGE SCALE GENOMIC DNA]</scope>
    <source>
        <strain evidence="4">S238N-H82</strain>
    </source>
</reference>
<dbReference type="GeneID" id="118418851"/>
<feature type="compositionally biased region" description="Pro residues" evidence="2">
    <location>
        <begin position="291"/>
        <end position="315"/>
    </location>
</feature>
<accession>A0A9J7LFK8</accession>
<dbReference type="InterPro" id="IPR001878">
    <property type="entry name" value="Znf_CCHC"/>
</dbReference>
<dbReference type="GO" id="GO:0003676">
    <property type="term" value="F:nucleic acid binding"/>
    <property type="evidence" value="ECO:0007669"/>
    <property type="project" value="InterPro"/>
</dbReference>
<evidence type="ECO:0000313" key="5">
    <source>
        <dbReference type="RefSeq" id="XP_035680835.1"/>
    </source>
</evidence>
<evidence type="ECO:0000313" key="4">
    <source>
        <dbReference type="Proteomes" id="UP000001554"/>
    </source>
</evidence>
<feature type="region of interest" description="Disordered" evidence="2">
    <location>
        <begin position="122"/>
        <end position="183"/>
    </location>
</feature>
<feature type="compositionally biased region" description="Acidic residues" evidence="2">
    <location>
        <begin position="167"/>
        <end position="181"/>
    </location>
</feature>
<evidence type="ECO:0000259" key="3">
    <source>
        <dbReference type="PROSITE" id="PS50158"/>
    </source>
</evidence>
<sequence length="371" mass="40233">MSAPTPIVLRGDATLVGQNLFDIYKTVRGETPLPEEDLLARFSADVPLGNLSDNELSERLETLTGQDTVFLLAMTGMDPKAHETIVRLAHFLILAANDTVAPRQQIQPSKASKTAAQAVANLLDPTHVPPRGTERATTAAASKTDGASSSGLPPPAKKAKKKKPAPPEEDSSSGDESDLEDDSLRRELDKAKEACLDPLVHRYPAKLHGPLCRLKEKAIRVGAKRSVVERFENLANFVLENSSNEGIGEEVRILLMTTSERRFMAEAKKAKAALASRNRQPSYGQPQSHRGPPPPGAWGPPPPGAWGPPQGPPQPYRQWGQGSGAEGWGPPPRRSSARPPRIHNSDRCFTCGEVGHWRSDCPLGLNPKKRR</sequence>
<protein>
    <submittedName>
        <fullName evidence="5">Uncharacterized protein LOC118418851</fullName>
    </submittedName>
</protein>
<dbReference type="InterPro" id="IPR036875">
    <property type="entry name" value="Znf_CCHC_sf"/>
</dbReference>
<dbReference type="Gene3D" id="4.10.60.10">
    <property type="entry name" value="Zinc finger, CCHC-type"/>
    <property type="match status" value="1"/>
</dbReference>
<dbReference type="RefSeq" id="XP_035680835.1">
    <property type="nucleotide sequence ID" value="XM_035824942.1"/>
</dbReference>
<feature type="domain" description="CCHC-type" evidence="3">
    <location>
        <begin position="347"/>
        <end position="362"/>
    </location>
</feature>
<dbReference type="SUPFAM" id="SSF57756">
    <property type="entry name" value="Retrovirus zinc finger-like domains"/>
    <property type="match status" value="1"/>
</dbReference>
<dbReference type="SMART" id="SM00343">
    <property type="entry name" value="ZnF_C2HC"/>
    <property type="match status" value="1"/>
</dbReference>
<dbReference type="KEGG" id="bfo:118418851"/>
<feature type="compositionally biased region" description="Polar residues" evidence="2">
    <location>
        <begin position="135"/>
        <end position="151"/>
    </location>
</feature>
<organism evidence="4 5">
    <name type="scientific">Branchiostoma floridae</name>
    <name type="common">Florida lancelet</name>
    <name type="synonym">Amphioxus</name>
    <dbReference type="NCBI Taxonomy" id="7739"/>
    <lineage>
        <taxon>Eukaryota</taxon>
        <taxon>Metazoa</taxon>
        <taxon>Chordata</taxon>
        <taxon>Cephalochordata</taxon>
        <taxon>Leptocardii</taxon>
        <taxon>Amphioxiformes</taxon>
        <taxon>Branchiostomatidae</taxon>
        <taxon>Branchiostoma</taxon>
    </lineage>
</organism>
<keyword evidence="1" id="KW-0479">Metal-binding</keyword>
<name>A0A9J7LFK8_BRAFL</name>
<evidence type="ECO:0000256" key="2">
    <source>
        <dbReference type="SAM" id="MobiDB-lite"/>
    </source>
</evidence>
<keyword evidence="4" id="KW-1185">Reference proteome</keyword>
<dbReference type="PROSITE" id="PS50158">
    <property type="entry name" value="ZF_CCHC"/>
    <property type="match status" value="1"/>
</dbReference>
<dbReference type="AlphaFoldDB" id="A0A9J7LFK8"/>
<dbReference type="Pfam" id="PF00098">
    <property type="entry name" value="zf-CCHC"/>
    <property type="match status" value="1"/>
</dbReference>
<evidence type="ECO:0000256" key="1">
    <source>
        <dbReference type="PROSITE-ProRule" id="PRU00047"/>
    </source>
</evidence>
<dbReference type="OrthoDB" id="10197771at2759"/>
<dbReference type="GO" id="GO:0008270">
    <property type="term" value="F:zinc ion binding"/>
    <property type="evidence" value="ECO:0007669"/>
    <property type="project" value="UniProtKB-KW"/>
</dbReference>
<proteinExistence type="predicted"/>
<dbReference type="Proteomes" id="UP000001554">
    <property type="component" value="Chromosome 7"/>
</dbReference>
<gene>
    <name evidence="5" type="primary">LOC118418851</name>
</gene>
<feature type="region of interest" description="Disordered" evidence="2">
    <location>
        <begin position="268"/>
        <end position="346"/>
    </location>
</feature>
<keyword evidence="1" id="KW-0862">Zinc</keyword>
<reference evidence="5" key="2">
    <citation type="submission" date="2025-08" db="UniProtKB">
        <authorList>
            <consortium name="RefSeq"/>
        </authorList>
    </citation>
    <scope>IDENTIFICATION</scope>
    <source>
        <strain evidence="5">S238N-H82</strain>
        <tissue evidence="5">Testes</tissue>
    </source>
</reference>
<keyword evidence="1" id="KW-0863">Zinc-finger</keyword>